<name>A0A845SEN4_9GAMM</name>
<dbReference type="RefSeq" id="WP_162365943.1">
    <property type="nucleotide sequence ID" value="NZ_WUBS01000007.1"/>
</dbReference>
<dbReference type="Proteomes" id="UP000461443">
    <property type="component" value="Unassembled WGS sequence"/>
</dbReference>
<organism evidence="2 3">
    <name type="scientific">Acerihabitans arboris</name>
    <dbReference type="NCBI Taxonomy" id="2691583"/>
    <lineage>
        <taxon>Bacteria</taxon>
        <taxon>Pseudomonadati</taxon>
        <taxon>Pseudomonadota</taxon>
        <taxon>Gammaproteobacteria</taxon>
        <taxon>Enterobacterales</taxon>
        <taxon>Pectobacteriaceae</taxon>
        <taxon>Acerihabitans</taxon>
    </lineage>
</organism>
<comment type="caution">
    <text evidence="2">The sequence shown here is derived from an EMBL/GenBank/DDBJ whole genome shotgun (WGS) entry which is preliminary data.</text>
</comment>
<reference evidence="2 3" key="2">
    <citation type="submission" date="2020-02" db="EMBL/GenBank/DDBJ databases">
        <title>The new genus of Enterobacteriales.</title>
        <authorList>
            <person name="Kim I.S."/>
        </authorList>
    </citation>
    <scope>NUCLEOTIDE SEQUENCE [LARGE SCALE GENOMIC DNA]</scope>
    <source>
        <strain evidence="2 3">SAP-6</strain>
    </source>
</reference>
<sequence>MPSIPSVSKTAGWRPSARVGPAASGNPPWPPEAGASTAPRITWHPAPRRPSAALRRRPRRAIVILCLRSAPGIVRRYHRWQRAEARG</sequence>
<evidence type="ECO:0000256" key="1">
    <source>
        <dbReference type="SAM" id="MobiDB-lite"/>
    </source>
</evidence>
<dbReference type="EMBL" id="WUBS01000007">
    <property type="protein sequence ID" value="NDL63433.1"/>
    <property type="molecule type" value="Genomic_DNA"/>
</dbReference>
<evidence type="ECO:0000313" key="3">
    <source>
        <dbReference type="Proteomes" id="UP000461443"/>
    </source>
</evidence>
<gene>
    <name evidence="2" type="ORF">GRH90_11830</name>
</gene>
<accession>A0A845SEN4</accession>
<reference evidence="2 3" key="1">
    <citation type="submission" date="2019-12" db="EMBL/GenBank/DDBJ databases">
        <authorList>
            <person name="Lee S.D."/>
        </authorList>
    </citation>
    <scope>NUCLEOTIDE SEQUENCE [LARGE SCALE GENOMIC DNA]</scope>
    <source>
        <strain evidence="2 3">SAP-6</strain>
    </source>
</reference>
<keyword evidence="3" id="KW-1185">Reference proteome</keyword>
<evidence type="ECO:0000313" key="2">
    <source>
        <dbReference type="EMBL" id="NDL63433.1"/>
    </source>
</evidence>
<protein>
    <submittedName>
        <fullName evidence="2">Uncharacterized protein</fullName>
    </submittedName>
</protein>
<dbReference type="AlphaFoldDB" id="A0A845SEN4"/>
<proteinExistence type="predicted"/>
<feature type="region of interest" description="Disordered" evidence="1">
    <location>
        <begin position="1"/>
        <end position="54"/>
    </location>
</feature>